<reference evidence="1 2" key="1">
    <citation type="journal article" date="2019" name="Int. J. Syst. Evol. Microbiol.">
        <title>The Global Catalogue of Microorganisms (GCM) 10K type strain sequencing project: providing services to taxonomists for standard genome sequencing and annotation.</title>
        <authorList>
            <consortium name="The Broad Institute Genomics Platform"/>
            <consortium name="The Broad Institute Genome Sequencing Center for Infectious Disease"/>
            <person name="Wu L."/>
            <person name="Ma J."/>
        </authorList>
    </citation>
    <scope>NUCLEOTIDE SEQUENCE [LARGE SCALE GENOMIC DNA]</scope>
    <source>
        <strain evidence="1 2">CGMCC 1.12125</strain>
    </source>
</reference>
<dbReference type="RefSeq" id="WP_247376790.1">
    <property type="nucleotide sequence ID" value="NZ_JALLGV010000003.1"/>
</dbReference>
<proteinExistence type="predicted"/>
<name>A0ABD6C6X4_9EURY</name>
<gene>
    <name evidence="1" type="ORF">ACFR9U_03120</name>
</gene>
<dbReference type="Proteomes" id="UP001597119">
    <property type="component" value="Unassembled WGS sequence"/>
</dbReference>
<sequence length="128" mass="14105">MPFKSGENWEVDIDREKNRLYLELEGYMEAADAGAAADATIEGAKELDEGFDMVNDLSTFQPSDQEAMDHIQRGKQGIAKHGVAAVVRVTAESTTGQMQFDRAGEDEESYQLAMADSTAKAEKLLDKR</sequence>
<comment type="caution">
    <text evidence="1">The sequence shown here is derived from an EMBL/GenBank/DDBJ whole genome shotgun (WGS) entry which is preliminary data.</text>
</comment>
<organism evidence="1 2">
    <name type="scientific">Halorientalis brevis</name>
    <dbReference type="NCBI Taxonomy" id="1126241"/>
    <lineage>
        <taxon>Archaea</taxon>
        <taxon>Methanobacteriati</taxon>
        <taxon>Methanobacteriota</taxon>
        <taxon>Stenosarchaea group</taxon>
        <taxon>Halobacteria</taxon>
        <taxon>Halobacteriales</taxon>
        <taxon>Haloarculaceae</taxon>
        <taxon>Halorientalis</taxon>
    </lineage>
</organism>
<evidence type="ECO:0000313" key="1">
    <source>
        <dbReference type="EMBL" id="MFD1585960.1"/>
    </source>
</evidence>
<protein>
    <submittedName>
        <fullName evidence="1">Uncharacterized protein</fullName>
    </submittedName>
</protein>
<accession>A0ABD6C6X4</accession>
<dbReference type="EMBL" id="JBHUDJ010000001">
    <property type="protein sequence ID" value="MFD1585960.1"/>
    <property type="molecule type" value="Genomic_DNA"/>
</dbReference>
<dbReference type="AlphaFoldDB" id="A0ABD6C6X4"/>
<evidence type="ECO:0000313" key="2">
    <source>
        <dbReference type="Proteomes" id="UP001597119"/>
    </source>
</evidence>
<keyword evidence="2" id="KW-1185">Reference proteome</keyword>